<evidence type="ECO:0000256" key="10">
    <source>
        <dbReference type="ARBA" id="ARBA00023014"/>
    </source>
</evidence>
<comment type="similarity">
    <text evidence="2 13">Belongs to the CRISPR-associated exonuclease Cas4 family.</text>
</comment>
<dbReference type="RefSeq" id="WP_330931991.1">
    <property type="nucleotide sequence ID" value="NZ_CP119075.1"/>
</dbReference>
<sequence length="212" mass="24166">MSYAETDLLPISALQHLLFCPRQCALIHNEQLWADNHLTAQGQVLHERAHTPKHESRPGVRITRSLYLSSRVLGLRGIADIIEFHRDGTIIPVEYKRGKPKSNDCDRIQLCAQAMCLEEMRQSTIPAGALYYGQRRRRTEVVFDDSLRARTTEAARELHQLIRSRRTPAAVREPKCDACSLIDLCLPDALAHQSDTTSWFVRRLQASLKSQI</sequence>
<name>A0AAF0A152_9BACT</name>
<evidence type="ECO:0000256" key="11">
    <source>
        <dbReference type="ARBA" id="ARBA00023118"/>
    </source>
</evidence>
<evidence type="ECO:0000256" key="1">
    <source>
        <dbReference type="ARBA" id="ARBA00001966"/>
    </source>
</evidence>
<evidence type="ECO:0000256" key="4">
    <source>
        <dbReference type="ARBA" id="ARBA00020049"/>
    </source>
</evidence>
<keyword evidence="7 13" id="KW-0378">Hydrolase</keyword>
<evidence type="ECO:0000256" key="3">
    <source>
        <dbReference type="ARBA" id="ARBA00012768"/>
    </source>
</evidence>
<dbReference type="Gene3D" id="3.90.320.10">
    <property type="match status" value="1"/>
</dbReference>
<evidence type="ECO:0000256" key="9">
    <source>
        <dbReference type="ARBA" id="ARBA00023004"/>
    </source>
</evidence>
<dbReference type="InterPro" id="IPR011604">
    <property type="entry name" value="PDDEXK-like_dom_sf"/>
</dbReference>
<dbReference type="Proteomes" id="UP001218638">
    <property type="component" value="Chromosome"/>
</dbReference>
<dbReference type="PANTHER" id="PTHR36531">
    <property type="entry name" value="CRISPR-ASSOCIATED EXONUCLEASE CAS4"/>
    <property type="match status" value="1"/>
</dbReference>
<evidence type="ECO:0000256" key="7">
    <source>
        <dbReference type="ARBA" id="ARBA00022801"/>
    </source>
</evidence>
<evidence type="ECO:0000259" key="14">
    <source>
        <dbReference type="Pfam" id="PF01930"/>
    </source>
</evidence>
<keyword evidence="8 13" id="KW-0269">Exonuclease</keyword>
<keyword evidence="11 13" id="KW-0051">Antiviral defense</keyword>
<organism evidence="15 16">
    <name type="scientific">Synoicihabitans lomoniglobus</name>
    <dbReference type="NCBI Taxonomy" id="2909285"/>
    <lineage>
        <taxon>Bacteria</taxon>
        <taxon>Pseudomonadati</taxon>
        <taxon>Verrucomicrobiota</taxon>
        <taxon>Opitutia</taxon>
        <taxon>Opitutales</taxon>
        <taxon>Opitutaceae</taxon>
        <taxon>Synoicihabitans</taxon>
    </lineage>
</organism>
<comment type="cofactor">
    <cofactor evidence="13">
        <name>Mg(2+)</name>
        <dbReference type="ChEBI" id="CHEBI:18420"/>
    </cofactor>
    <cofactor evidence="13">
        <name>Mn(2+)</name>
        <dbReference type="ChEBI" id="CHEBI:29035"/>
    </cofactor>
    <text evidence="13">Mg(2+) or Mn(2+) required for ssDNA cleavage activity.</text>
</comment>
<dbReference type="GO" id="GO:0046872">
    <property type="term" value="F:metal ion binding"/>
    <property type="evidence" value="ECO:0007669"/>
    <property type="project" value="UniProtKB-KW"/>
</dbReference>
<dbReference type="InterPro" id="IPR022765">
    <property type="entry name" value="Dna2/Cas4_DUF83"/>
</dbReference>
<dbReference type="KEGG" id="slom:PXH66_20580"/>
<comment type="cofactor">
    <cofactor evidence="13">
        <name>iron-sulfur cluster</name>
        <dbReference type="ChEBI" id="CHEBI:30408"/>
    </cofactor>
</comment>
<dbReference type="PANTHER" id="PTHR36531:SF6">
    <property type="entry name" value="DNA REPLICATION ATP-DEPENDENT HELICASE_NUCLEASE DNA2"/>
    <property type="match status" value="1"/>
</dbReference>
<dbReference type="InterPro" id="IPR051827">
    <property type="entry name" value="Cas4_exonuclease"/>
</dbReference>
<evidence type="ECO:0000256" key="12">
    <source>
        <dbReference type="ARBA" id="ARBA00023211"/>
    </source>
</evidence>
<dbReference type="CDD" id="cd09637">
    <property type="entry name" value="Cas4_I-A_I-B_I-C_I-D_II-B"/>
    <property type="match status" value="1"/>
</dbReference>
<dbReference type="GO" id="GO:0051536">
    <property type="term" value="F:iron-sulfur cluster binding"/>
    <property type="evidence" value="ECO:0007669"/>
    <property type="project" value="UniProtKB-KW"/>
</dbReference>
<evidence type="ECO:0000256" key="6">
    <source>
        <dbReference type="ARBA" id="ARBA00022723"/>
    </source>
</evidence>
<evidence type="ECO:0000256" key="8">
    <source>
        <dbReference type="ARBA" id="ARBA00022839"/>
    </source>
</evidence>
<comment type="cofactor">
    <cofactor evidence="1">
        <name>[4Fe-4S] cluster</name>
        <dbReference type="ChEBI" id="CHEBI:49883"/>
    </cofactor>
</comment>
<accession>A0AAF0A152</accession>
<evidence type="ECO:0000256" key="5">
    <source>
        <dbReference type="ARBA" id="ARBA00022722"/>
    </source>
</evidence>
<dbReference type="NCBIfam" id="TIGR00372">
    <property type="entry name" value="cas4"/>
    <property type="match status" value="1"/>
</dbReference>
<keyword evidence="10 13" id="KW-0411">Iron-sulfur</keyword>
<dbReference type="GO" id="GO:0051607">
    <property type="term" value="P:defense response to virus"/>
    <property type="evidence" value="ECO:0007669"/>
    <property type="project" value="UniProtKB-KW"/>
</dbReference>
<evidence type="ECO:0000256" key="2">
    <source>
        <dbReference type="ARBA" id="ARBA00009189"/>
    </source>
</evidence>
<dbReference type="InterPro" id="IPR013343">
    <property type="entry name" value="CRISPR-assoc_prot_Cas4"/>
</dbReference>
<evidence type="ECO:0000313" key="15">
    <source>
        <dbReference type="EMBL" id="WED64747.1"/>
    </source>
</evidence>
<reference evidence="15" key="1">
    <citation type="submission" date="2023-03" db="EMBL/GenBank/DDBJ databases">
        <title>Lomoglobus Profundus gen. nov., sp. nov., a novel member of the phylum Verrucomicrobia, isolated from deep-marine sediment of South China Sea.</title>
        <authorList>
            <person name="Ahmad T."/>
            <person name="Ishaq S.E."/>
            <person name="Wang F."/>
        </authorList>
    </citation>
    <scope>NUCLEOTIDE SEQUENCE</scope>
    <source>
        <strain evidence="15">LMO-M01</strain>
    </source>
</reference>
<keyword evidence="16" id="KW-1185">Reference proteome</keyword>
<dbReference type="AlphaFoldDB" id="A0AAF0A152"/>
<keyword evidence="12 13" id="KW-0464">Manganese</keyword>
<dbReference type="EMBL" id="CP119075">
    <property type="protein sequence ID" value="WED64747.1"/>
    <property type="molecule type" value="Genomic_DNA"/>
</dbReference>
<feature type="domain" description="DUF83" evidence="14">
    <location>
        <begin position="12"/>
        <end position="186"/>
    </location>
</feature>
<comment type="function">
    <text evidence="13">CRISPR (clustered regularly interspaced short palindromic repeat) is an adaptive immune system that provides protection against mobile genetic elements (viruses, transposable elements and conjugative plasmids). CRISPR clusters contain sequences complementary to antecedent mobile elements and target invading nucleic acids. CRISPR clusters are transcribed and processed into CRISPR RNA (crRNA).</text>
</comment>
<evidence type="ECO:0000313" key="16">
    <source>
        <dbReference type="Proteomes" id="UP001218638"/>
    </source>
</evidence>
<dbReference type="Pfam" id="PF01930">
    <property type="entry name" value="Cas_Cas4"/>
    <property type="match status" value="1"/>
</dbReference>
<keyword evidence="5 13" id="KW-0540">Nuclease</keyword>
<dbReference type="GO" id="GO:0004527">
    <property type="term" value="F:exonuclease activity"/>
    <property type="evidence" value="ECO:0007669"/>
    <property type="project" value="UniProtKB-KW"/>
</dbReference>
<protein>
    <recommendedName>
        <fullName evidence="4 13">CRISPR-associated exonuclease Cas4</fullName>
        <ecNumber evidence="3 13">3.1.12.1</ecNumber>
    </recommendedName>
</protein>
<gene>
    <name evidence="15" type="primary">cas4</name>
    <name evidence="15" type="ORF">PXH66_20580</name>
</gene>
<dbReference type="EC" id="3.1.12.1" evidence="3 13"/>
<keyword evidence="9 13" id="KW-0408">Iron</keyword>
<keyword evidence="6 13" id="KW-0479">Metal-binding</keyword>
<proteinExistence type="inferred from homology"/>
<evidence type="ECO:0000256" key="13">
    <source>
        <dbReference type="RuleBase" id="RU365022"/>
    </source>
</evidence>